<keyword evidence="2" id="KW-0472">Membrane</keyword>
<evidence type="ECO:0000256" key="2">
    <source>
        <dbReference type="SAM" id="Phobius"/>
    </source>
</evidence>
<dbReference type="Proteomes" id="UP000536604">
    <property type="component" value="Unassembled WGS sequence"/>
</dbReference>
<reference evidence="3 4" key="1">
    <citation type="submission" date="2020-08" db="EMBL/GenBank/DDBJ databases">
        <title>Genomic Encyclopedia of Type Strains, Phase III (KMG-III): the genomes of soil and plant-associated and newly described type strains.</title>
        <authorList>
            <person name="Whitman W."/>
        </authorList>
    </citation>
    <scope>NUCLEOTIDE SEQUENCE [LARGE SCALE GENOMIC DNA]</scope>
    <source>
        <strain evidence="3 4">CECT 8712</strain>
    </source>
</reference>
<dbReference type="EMBL" id="JACHJO010000001">
    <property type="protein sequence ID" value="MBB6118119.1"/>
    <property type="molecule type" value="Genomic_DNA"/>
</dbReference>
<feature type="transmembrane region" description="Helical" evidence="2">
    <location>
        <begin position="135"/>
        <end position="154"/>
    </location>
</feature>
<dbReference type="RefSeq" id="WP_184285578.1">
    <property type="nucleotide sequence ID" value="NZ_JACHJO010000001.1"/>
</dbReference>
<name>A0A841IHC2_9ACTN</name>
<proteinExistence type="predicted"/>
<dbReference type="AlphaFoldDB" id="A0A841IHC2"/>
<evidence type="ECO:0000313" key="4">
    <source>
        <dbReference type="Proteomes" id="UP000536604"/>
    </source>
</evidence>
<feature type="region of interest" description="Disordered" evidence="1">
    <location>
        <begin position="1"/>
        <end position="55"/>
    </location>
</feature>
<feature type="compositionally biased region" description="Low complexity" evidence="1">
    <location>
        <begin position="8"/>
        <end position="23"/>
    </location>
</feature>
<evidence type="ECO:0000313" key="3">
    <source>
        <dbReference type="EMBL" id="MBB6118119.1"/>
    </source>
</evidence>
<comment type="caution">
    <text evidence="3">The sequence shown here is derived from an EMBL/GenBank/DDBJ whole genome shotgun (WGS) entry which is preliminary data.</text>
</comment>
<gene>
    <name evidence="3" type="ORF">FHS13_000047</name>
</gene>
<keyword evidence="4" id="KW-1185">Reference proteome</keyword>
<feature type="transmembrane region" description="Helical" evidence="2">
    <location>
        <begin position="77"/>
        <end position="97"/>
    </location>
</feature>
<feature type="transmembrane region" description="Helical" evidence="2">
    <location>
        <begin position="160"/>
        <end position="178"/>
    </location>
</feature>
<keyword evidence="2" id="KW-0812">Transmembrane</keyword>
<keyword evidence="2" id="KW-1133">Transmembrane helix</keyword>
<protein>
    <submittedName>
        <fullName evidence="3">Uncharacterized protein</fullName>
    </submittedName>
</protein>
<evidence type="ECO:0000256" key="1">
    <source>
        <dbReference type="SAM" id="MobiDB-lite"/>
    </source>
</evidence>
<sequence>MTDTPQHPGGYQYPEEPEPVGGYEPPPSDPRPRFDPPPEGGAEAAEKTPPAVADRFRRTTPARLRVVRAERGRGGPWRLACVAVLHVMVVGGMADYVEPSVRALAHLVFWLLTALAFAVAVRREKSNGWSPAPRWPWAAAALGGAAAAEILILWVGSPAIITAAVVLLGLALFVLALAG</sequence>
<organism evidence="3 4">
    <name type="scientific">Nocardiopsis algeriensis</name>
    <dbReference type="NCBI Taxonomy" id="1478215"/>
    <lineage>
        <taxon>Bacteria</taxon>
        <taxon>Bacillati</taxon>
        <taxon>Actinomycetota</taxon>
        <taxon>Actinomycetes</taxon>
        <taxon>Streptosporangiales</taxon>
        <taxon>Nocardiopsidaceae</taxon>
        <taxon>Nocardiopsis</taxon>
    </lineage>
</organism>
<accession>A0A841IHC2</accession>
<feature type="transmembrane region" description="Helical" evidence="2">
    <location>
        <begin position="103"/>
        <end position="123"/>
    </location>
</feature>